<protein>
    <recommendedName>
        <fullName evidence="1">Cyclic nucleotide-binding domain-containing protein</fullName>
    </recommendedName>
</protein>
<dbReference type="Gene3D" id="2.60.120.10">
    <property type="entry name" value="Jelly Rolls"/>
    <property type="match status" value="1"/>
</dbReference>
<dbReference type="Proteomes" id="UP000219559">
    <property type="component" value="Unassembled WGS sequence"/>
</dbReference>
<sequence length="213" mass="24602">MIYYFYGKSLKGTIAVLFELFTMKYATNEAFQKLASFDLGLPEEQLEKFFGICSFKTYEPNEYIFRSGRKDRKAILILQGSVRSFALIDGVEHNCHLRSVGYLMGDPRSFNETIDPILDTVAINEVEALLLDVGDLERLAKEDSLLMDYYLGVMQDVISVLAHRVFTFVSMDAKGRYNDLMQWSPDYLKNTYDKFLASFLGMRPVTYHRVKNK</sequence>
<proteinExistence type="predicted"/>
<dbReference type="SUPFAM" id="SSF51206">
    <property type="entry name" value="cAMP-binding domain-like"/>
    <property type="match status" value="1"/>
</dbReference>
<comment type="caution">
    <text evidence="2">The sequence shown here is derived from an EMBL/GenBank/DDBJ whole genome shotgun (WGS) entry which is preliminary data.</text>
</comment>
<dbReference type="AlphaFoldDB" id="A0A2A4G8G2"/>
<evidence type="ECO:0000313" key="2">
    <source>
        <dbReference type="EMBL" id="PCE64917.1"/>
    </source>
</evidence>
<dbReference type="PROSITE" id="PS50042">
    <property type="entry name" value="CNMP_BINDING_3"/>
    <property type="match status" value="1"/>
</dbReference>
<evidence type="ECO:0000259" key="1">
    <source>
        <dbReference type="PROSITE" id="PS50042"/>
    </source>
</evidence>
<organism evidence="2 3">
    <name type="scientific">Sediminicola luteus</name>
    <dbReference type="NCBI Taxonomy" id="319238"/>
    <lineage>
        <taxon>Bacteria</taxon>
        <taxon>Pseudomonadati</taxon>
        <taxon>Bacteroidota</taxon>
        <taxon>Flavobacteriia</taxon>
        <taxon>Flavobacteriales</taxon>
        <taxon>Flavobacteriaceae</taxon>
        <taxon>Sediminicola</taxon>
    </lineage>
</organism>
<keyword evidence="3" id="KW-1185">Reference proteome</keyword>
<dbReference type="InterPro" id="IPR000595">
    <property type="entry name" value="cNMP-bd_dom"/>
</dbReference>
<dbReference type="InterPro" id="IPR014710">
    <property type="entry name" value="RmlC-like_jellyroll"/>
</dbReference>
<feature type="domain" description="Cyclic nucleotide-binding" evidence="1">
    <location>
        <begin position="37"/>
        <end position="109"/>
    </location>
</feature>
<name>A0A2A4G8G2_9FLAO</name>
<dbReference type="EMBL" id="NBWU01000002">
    <property type="protein sequence ID" value="PCE64917.1"/>
    <property type="molecule type" value="Genomic_DNA"/>
</dbReference>
<dbReference type="CDD" id="cd00038">
    <property type="entry name" value="CAP_ED"/>
    <property type="match status" value="1"/>
</dbReference>
<evidence type="ECO:0000313" key="3">
    <source>
        <dbReference type="Proteomes" id="UP000219559"/>
    </source>
</evidence>
<gene>
    <name evidence="2" type="ORF">B7P33_07070</name>
</gene>
<reference evidence="2 3" key="1">
    <citation type="submission" date="2017-04" db="EMBL/GenBank/DDBJ databases">
        <title>A new member of the family Flavobacteriaceae isolated from ascidians.</title>
        <authorList>
            <person name="Chen L."/>
        </authorList>
    </citation>
    <scope>NUCLEOTIDE SEQUENCE [LARGE SCALE GENOMIC DNA]</scope>
    <source>
        <strain evidence="2 3">HQA918</strain>
    </source>
</reference>
<dbReference type="InterPro" id="IPR018490">
    <property type="entry name" value="cNMP-bd_dom_sf"/>
</dbReference>
<accession>A0A2A4G8G2</accession>